<keyword evidence="7" id="KW-0963">Cytoplasm</keyword>
<keyword evidence="8" id="KW-0597">Phosphoprotein</keyword>
<keyword evidence="11" id="KW-0411">Iron-sulfur</keyword>
<dbReference type="Gene3D" id="3.30.565.10">
    <property type="entry name" value="Histidine kinase-like ATPase, C-terminal domain"/>
    <property type="match status" value="1"/>
</dbReference>
<feature type="domain" description="Histidine kinase" evidence="14">
    <location>
        <begin position="832"/>
        <end position="1027"/>
    </location>
</feature>
<evidence type="ECO:0000256" key="9">
    <source>
        <dbReference type="ARBA" id="ARBA00022723"/>
    </source>
</evidence>
<evidence type="ECO:0000256" key="7">
    <source>
        <dbReference type="ARBA" id="ARBA00022490"/>
    </source>
</evidence>
<dbReference type="Proteomes" id="UP001211872">
    <property type="component" value="Chromosome"/>
</dbReference>
<dbReference type="Gene3D" id="1.20.5.1930">
    <property type="match status" value="1"/>
</dbReference>
<evidence type="ECO:0000256" key="4">
    <source>
        <dbReference type="ARBA" id="ARBA00012438"/>
    </source>
</evidence>
<gene>
    <name evidence="15" type="ORF">O9Z63_00290</name>
</gene>
<comment type="catalytic activity">
    <reaction evidence="1">
        <text>ATP + protein L-histidine = ADP + protein N-phospho-L-histidine.</text>
        <dbReference type="EC" id="2.7.13.3"/>
    </reaction>
</comment>
<evidence type="ECO:0000313" key="16">
    <source>
        <dbReference type="Proteomes" id="UP001211872"/>
    </source>
</evidence>
<evidence type="ECO:0000256" key="11">
    <source>
        <dbReference type="ARBA" id="ARBA00023014"/>
    </source>
</evidence>
<dbReference type="InterPro" id="IPR005467">
    <property type="entry name" value="His_kinase_dom"/>
</dbReference>
<dbReference type="EC" id="2.7.13.3" evidence="4"/>
<dbReference type="PRINTS" id="PR00344">
    <property type="entry name" value="BCTRLSENSOR"/>
</dbReference>
<dbReference type="EMBL" id="CP115396">
    <property type="protein sequence ID" value="WBO84696.1"/>
    <property type="molecule type" value="Genomic_DNA"/>
</dbReference>
<comment type="function">
    <text evidence="12">Member of the two-component regulatory system NreB/NreC involved in the control of dissimilatory nitrate/nitrite reduction in response to oxygen. NreB functions as a direct oxygen sensor histidine kinase which is autophosphorylated, in the absence of oxygen, probably at the conserved histidine residue, and transfers its phosphate group probably to a conserved aspartate residue of NreC. NreB/NreC activates the expression of the nitrate (narGHJI) and nitrite (nir) reductase operons, as well as the putative nitrate transporter gene narT.</text>
</comment>
<evidence type="ECO:0000256" key="1">
    <source>
        <dbReference type="ARBA" id="ARBA00000085"/>
    </source>
</evidence>
<dbReference type="InterPro" id="IPR011712">
    <property type="entry name" value="Sig_transdc_His_kin_sub3_dim/P"/>
</dbReference>
<keyword evidence="16" id="KW-1185">Reference proteome</keyword>
<dbReference type="InterPro" id="IPR011110">
    <property type="entry name" value="Reg_prop"/>
</dbReference>
<accession>A0ABY7PN84</accession>
<dbReference type="InterPro" id="IPR013783">
    <property type="entry name" value="Ig-like_fold"/>
</dbReference>
<evidence type="ECO:0000256" key="13">
    <source>
        <dbReference type="ARBA" id="ARBA00030800"/>
    </source>
</evidence>
<dbReference type="InterPro" id="IPR004358">
    <property type="entry name" value="Sig_transdc_His_kin-like_C"/>
</dbReference>
<dbReference type="SMART" id="SM00387">
    <property type="entry name" value="HATPase_c"/>
    <property type="match status" value="1"/>
</dbReference>
<keyword evidence="6" id="KW-0004">4Fe-4S</keyword>
<evidence type="ECO:0000259" key="14">
    <source>
        <dbReference type="PROSITE" id="PS50109"/>
    </source>
</evidence>
<dbReference type="Pfam" id="PF07495">
    <property type="entry name" value="Y_Y_Y"/>
    <property type="match status" value="1"/>
</dbReference>
<evidence type="ECO:0000256" key="3">
    <source>
        <dbReference type="ARBA" id="ARBA00004496"/>
    </source>
</evidence>
<protein>
    <recommendedName>
        <fullName evidence="5">Oxygen sensor histidine kinase NreB</fullName>
        <ecNumber evidence="4">2.7.13.3</ecNumber>
    </recommendedName>
    <alternativeName>
        <fullName evidence="13">Nitrogen regulation protein B</fullName>
    </alternativeName>
</protein>
<dbReference type="InterPro" id="IPR015943">
    <property type="entry name" value="WD40/YVTN_repeat-like_dom_sf"/>
</dbReference>
<reference evidence="15 16" key="1">
    <citation type="journal article" date="2011" name="Int. J. Syst. Evol. Microbiol.">
        <title>Hymenobacter yonginensis sp. nov., isolated from a mesotrophic artificial lake.</title>
        <authorList>
            <person name="Joung Y."/>
            <person name="Cho S.H."/>
            <person name="Kim H."/>
            <person name="Kim S.B."/>
            <person name="Joh K."/>
        </authorList>
    </citation>
    <scope>NUCLEOTIDE SEQUENCE [LARGE SCALE GENOMIC DNA]</scope>
    <source>
        <strain evidence="15 16">KCTC 22745</strain>
    </source>
</reference>
<evidence type="ECO:0000256" key="12">
    <source>
        <dbReference type="ARBA" id="ARBA00024827"/>
    </source>
</evidence>
<name>A0ABY7PN84_9BACT</name>
<evidence type="ECO:0000256" key="6">
    <source>
        <dbReference type="ARBA" id="ARBA00022485"/>
    </source>
</evidence>
<evidence type="ECO:0000256" key="2">
    <source>
        <dbReference type="ARBA" id="ARBA00001966"/>
    </source>
</evidence>
<dbReference type="PANTHER" id="PTHR43547">
    <property type="entry name" value="TWO-COMPONENT HISTIDINE KINASE"/>
    <property type="match status" value="1"/>
</dbReference>
<keyword evidence="10" id="KW-0408">Iron</keyword>
<dbReference type="Gene3D" id="2.60.40.10">
    <property type="entry name" value="Immunoglobulins"/>
    <property type="match status" value="1"/>
</dbReference>
<proteinExistence type="predicted"/>
<evidence type="ECO:0000256" key="5">
    <source>
        <dbReference type="ARBA" id="ARBA00017322"/>
    </source>
</evidence>
<dbReference type="Pfam" id="PF07494">
    <property type="entry name" value="Reg_prop"/>
    <property type="match status" value="10"/>
</dbReference>
<dbReference type="RefSeq" id="WP_270127245.1">
    <property type="nucleotide sequence ID" value="NZ_CP115396.1"/>
</dbReference>
<dbReference type="SUPFAM" id="SSF63829">
    <property type="entry name" value="Calcium-dependent phosphotriesterase"/>
    <property type="match status" value="3"/>
</dbReference>
<dbReference type="PROSITE" id="PS50109">
    <property type="entry name" value="HIS_KIN"/>
    <property type="match status" value="1"/>
</dbReference>
<dbReference type="CDD" id="cd00146">
    <property type="entry name" value="PKD"/>
    <property type="match status" value="1"/>
</dbReference>
<dbReference type="SUPFAM" id="SSF55874">
    <property type="entry name" value="ATPase domain of HSP90 chaperone/DNA topoisomerase II/histidine kinase"/>
    <property type="match status" value="1"/>
</dbReference>
<comment type="subcellular location">
    <subcellularLocation>
        <location evidence="3">Cytoplasm</location>
    </subcellularLocation>
</comment>
<dbReference type="Pfam" id="PF02518">
    <property type="entry name" value="HATPase_c"/>
    <property type="match status" value="1"/>
</dbReference>
<dbReference type="PANTHER" id="PTHR43547:SF2">
    <property type="entry name" value="HYBRID SIGNAL TRANSDUCTION HISTIDINE KINASE C"/>
    <property type="match status" value="1"/>
</dbReference>
<dbReference type="InterPro" id="IPR011123">
    <property type="entry name" value="Y_Y_Y"/>
</dbReference>
<dbReference type="InterPro" id="IPR003594">
    <property type="entry name" value="HATPase_dom"/>
</dbReference>
<dbReference type="Gene3D" id="2.130.10.10">
    <property type="entry name" value="YVTN repeat-like/Quinoprotein amine dehydrogenase"/>
    <property type="match status" value="4"/>
</dbReference>
<dbReference type="InterPro" id="IPR036890">
    <property type="entry name" value="HATPase_C_sf"/>
</dbReference>
<sequence>MKRPADFWLLLFGLLGVLLLAGFGSRAQSASLRFRTFTAADGLAENSVYSLVQDQRGFLWVGTQDGLCRYDGVGFRTFRADARRPTSLASNFVLSLCLDPQGQVWVGTGGGLSRYSPRTGQFRTYRAEPGDSSGLTSNFIRVVYCDRQGRVWAGSEDGLHQLNPAARRFAVFRHAAGPGSSLRRNSVRALTQDQAGQLWVGTGEGVVSRLDSTRRLLLPDPRLPATGAITSLCPDRRGGLWVGAESGTLAYLPPAGGAARFFRPGPGASNLPAGGIRSLLTDQQNTLWVGTNEGLCRYEPATGTFRRAAHEPLNPFSLPENTVQTLLQDRAGLLWVGTEAGLSQTDLRARDFRRVPAPAAPAPVWAVTSDAAGRLWIGTEDQGLLCYEPNTGRYRSFRHNPAQPGSLAQDFVRALSFDAAGHLWVGTQSQGLDCLEPGGTAFRHYRHDPANPTSLSDDFVRSVYQDPAGQLWVGTEGGLNRLNATTGRFTTYRHDPARATSLPNNFVRVTLQDGRGRLWVGTGGGGLSCLDPATGRFRTFRADGRNPRSLSSNFVRCLLLDGAGTLWVGTEGGGFCRLDDAEQGNFTTFREASGLPNDVVYGMQHDRQGHLWLSTNKGIARFDPKTGRFFTFDERDGLPQDEFNAGASHRGADGQLYFGGANGLVAFLPAAVRTNPVPPAVVLTELRKFNRPVELPDTSITERRVLRLAPQDYFFSLEFAALNFRQPDKNRYAYLLEGFDQDWIEAGRRREANYTNLDPGTYTFRVRATNNDGVWSPRGAALRIIVTPPWYQTWWFRIGLGWLGFALLFVAYRLRVGHLLTLERVRHSIARDLHDDMGSTLSSISILSQIARNHQRQQRPEQAAALLEQIGDSSRRMLDAMDDIVWAINPAHDGLDDVTARMRSFASEVLEARGIEFTFRAEPSVQGLKLDMRARREFFLLFKEAINNLAKYAQCQHARIRLAYQQGLLHLTVQDDGVGFDPTSPAQGSGNGLTNMRSRAAALAGHLTIETAPGKGTTLHLKVPLND</sequence>
<dbReference type="Pfam" id="PF07730">
    <property type="entry name" value="HisKA_3"/>
    <property type="match status" value="1"/>
</dbReference>
<evidence type="ECO:0000256" key="10">
    <source>
        <dbReference type="ARBA" id="ARBA00023004"/>
    </source>
</evidence>
<dbReference type="CDD" id="cd16917">
    <property type="entry name" value="HATPase_UhpB-NarQ-NarX-like"/>
    <property type="match status" value="1"/>
</dbReference>
<comment type="cofactor">
    <cofactor evidence="2">
        <name>[4Fe-4S] cluster</name>
        <dbReference type="ChEBI" id="CHEBI:49883"/>
    </cofactor>
</comment>
<keyword evidence="9" id="KW-0479">Metal-binding</keyword>
<evidence type="ECO:0000256" key="8">
    <source>
        <dbReference type="ARBA" id="ARBA00022553"/>
    </source>
</evidence>
<evidence type="ECO:0000313" key="15">
    <source>
        <dbReference type="EMBL" id="WBO84696.1"/>
    </source>
</evidence>
<organism evidence="15 16">
    <name type="scientific">Hymenobacter yonginensis</name>
    <dbReference type="NCBI Taxonomy" id="748197"/>
    <lineage>
        <taxon>Bacteria</taxon>
        <taxon>Pseudomonadati</taxon>
        <taxon>Bacteroidota</taxon>
        <taxon>Cytophagia</taxon>
        <taxon>Cytophagales</taxon>
        <taxon>Hymenobacteraceae</taxon>
        <taxon>Hymenobacter</taxon>
    </lineage>
</organism>